<dbReference type="PROSITE" id="PS00461">
    <property type="entry name" value="6PGD"/>
    <property type="match status" value="1"/>
</dbReference>
<evidence type="ECO:0000256" key="2">
    <source>
        <dbReference type="ARBA" id="ARBA00011738"/>
    </source>
</evidence>
<keyword evidence="3 5" id="KW-0560">Oxidoreductase</keyword>
<dbReference type="Pfam" id="PF00393">
    <property type="entry name" value="6PGD"/>
    <property type="match status" value="1"/>
</dbReference>
<evidence type="ECO:0000256" key="3">
    <source>
        <dbReference type="ARBA" id="ARBA00023002"/>
    </source>
</evidence>
<dbReference type="InterPro" id="IPR006114">
    <property type="entry name" value="6PGDH_C"/>
</dbReference>
<comment type="function">
    <text evidence="5">Catalyzes the oxidative decarboxylation of 6-phosphogluconate to ribulose 5-phosphate and CO(2), with concomitant reduction of NADP to NADPH.</text>
</comment>
<sequence>MKKQQIGVVGLAVMGKNLALNIESKGFSVAVYNRSAEKTNELLAEAQGKDFVGTYNVEEFVQSLEKPRKILIMVKAGQPTDDTINQLVPYLDQGDILIDGGNAYFPDTQRRNKDLQAQGFRFIGAGVSGGEEGALKGPAIMPGGQKDAYELVEPILTAISAKVNGDPCSTYIGADGAGHYVKMVHNGIEYGDMQLIGEAYHLLKDVLNLSTSQLHDIFTEWNNGELDSYLIEITADIFKKADPDTGKPMVDVILDSAGQKGTGKWTSQSALDLGVPLSIITESVFARFISAMKEERVAASKLLSGPAVSGYEGDPNEFIEAVRKALYTSKIASYAQGFAQMRAASDAYNWDLNYGSIAMIFRGGCIIRARFLQNIKDAYDRNPALSNLFLDEYFNGIVENYQDAWRKVITIAVTRGIPVPAFASALAYYDSYRSERLPANLLQAQRDYFGAHTFQRLDKEGSFHFQWMDNNK</sequence>
<dbReference type="Gene3D" id="1.10.1040.10">
    <property type="entry name" value="N-(1-d-carboxylethyl)-l-norvaline Dehydrogenase, domain 2"/>
    <property type="match status" value="1"/>
</dbReference>
<dbReference type="EMBL" id="JANQBD010000002">
    <property type="protein sequence ID" value="MCR8630316.1"/>
    <property type="molecule type" value="Genomic_DNA"/>
</dbReference>
<dbReference type="PIRSF" id="PIRSF000109">
    <property type="entry name" value="6PGD"/>
    <property type="match status" value="1"/>
</dbReference>
<dbReference type="NCBIfam" id="NF006765">
    <property type="entry name" value="PRK09287.1"/>
    <property type="match status" value="1"/>
</dbReference>
<evidence type="ECO:0000259" key="7">
    <source>
        <dbReference type="SMART" id="SM01350"/>
    </source>
</evidence>
<dbReference type="Proteomes" id="UP001300012">
    <property type="component" value="Unassembled WGS sequence"/>
</dbReference>
<dbReference type="SUPFAM" id="SSF48179">
    <property type="entry name" value="6-phosphogluconate dehydrogenase C-terminal domain-like"/>
    <property type="match status" value="1"/>
</dbReference>
<accession>A0ABT1YAU6</accession>
<dbReference type="InterPro" id="IPR013328">
    <property type="entry name" value="6PGD_dom2"/>
</dbReference>
<dbReference type="SUPFAM" id="SSF51735">
    <property type="entry name" value="NAD(P)-binding Rossmann-fold domains"/>
    <property type="match status" value="1"/>
</dbReference>
<keyword evidence="5 6" id="KW-0521">NADP</keyword>
<gene>
    <name evidence="8" type="primary">gndA</name>
    <name evidence="8" type="ORF">NV381_03770</name>
</gene>
<evidence type="ECO:0000256" key="4">
    <source>
        <dbReference type="ARBA" id="ARBA00023064"/>
    </source>
</evidence>
<evidence type="ECO:0000313" key="9">
    <source>
        <dbReference type="Proteomes" id="UP001300012"/>
    </source>
</evidence>
<comment type="catalytic activity">
    <reaction evidence="5 6">
        <text>6-phospho-D-gluconate + NADP(+) = D-ribulose 5-phosphate + CO2 + NADPH</text>
        <dbReference type="Rhea" id="RHEA:10116"/>
        <dbReference type="ChEBI" id="CHEBI:16526"/>
        <dbReference type="ChEBI" id="CHEBI:57783"/>
        <dbReference type="ChEBI" id="CHEBI:58121"/>
        <dbReference type="ChEBI" id="CHEBI:58349"/>
        <dbReference type="ChEBI" id="CHEBI:58759"/>
        <dbReference type="EC" id="1.1.1.44"/>
    </reaction>
</comment>
<name>A0ABT1YAU6_9BACL</name>
<evidence type="ECO:0000256" key="1">
    <source>
        <dbReference type="ARBA" id="ARBA00008419"/>
    </source>
</evidence>
<keyword evidence="4 6" id="KW-0311">Gluconate utilization</keyword>
<dbReference type="InterPro" id="IPR006183">
    <property type="entry name" value="Pgluconate_DH"/>
</dbReference>
<organism evidence="8 9">
    <name type="scientific">Paenibacillus radicis</name>
    <name type="common">ex Xue et al. 2023</name>
    <dbReference type="NCBI Taxonomy" id="2972489"/>
    <lineage>
        <taxon>Bacteria</taxon>
        <taxon>Bacillati</taxon>
        <taxon>Bacillota</taxon>
        <taxon>Bacilli</taxon>
        <taxon>Bacillales</taxon>
        <taxon>Paenibacillaceae</taxon>
        <taxon>Paenibacillus</taxon>
    </lineage>
</organism>
<keyword evidence="9" id="KW-1185">Reference proteome</keyword>
<dbReference type="PRINTS" id="PR00076">
    <property type="entry name" value="6PGDHDRGNASE"/>
</dbReference>
<proteinExistence type="inferred from homology"/>
<keyword evidence="5 6" id="KW-0570">Pentose shunt</keyword>
<dbReference type="InterPro" id="IPR006115">
    <property type="entry name" value="6PGDH_NADP-bd"/>
</dbReference>
<evidence type="ECO:0000256" key="6">
    <source>
        <dbReference type="RuleBase" id="RU000485"/>
    </source>
</evidence>
<comment type="subunit">
    <text evidence="2 5">Homodimer.</text>
</comment>
<comment type="pathway">
    <text evidence="5 6">Carbohydrate degradation; pentose phosphate pathway; D-ribulose 5-phosphate from D-glucose 6-phosphate (oxidative stage): step 3/3.</text>
</comment>
<evidence type="ECO:0000256" key="5">
    <source>
        <dbReference type="PIRNR" id="PIRNR000109"/>
    </source>
</evidence>
<dbReference type="EC" id="1.1.1.44" evidence="5 6"/>
<feature type="domain" description="6-phosphogluconate dehydrogenase C-terminal" evidence="7">
    <location>
        <begin position="178"/>
        <end position="468"/>
    </location>
</feature>
<dbReference type="SMART" id="SM01350">
    <property type="entry name" value="6PGD"/>
    <property type="match status" value="1"/>
</dbReference>
<dbReference type="InterPro" id="IPR006113">
    <property type="entry name" value="6PGDH_Gnd/GntZ"/>
</dbReference>
<dbReference type="PANTHER" id="PTHR11811">
    <property type="entry name" value="6-PHOSPHOGLUCONATE DEHYDROGENASE"/>
    <property type="match status" value="1"/>
</dbReference>
<dbReference type="Pfam" id="PF03446">
    <property type="entry name" value="NAD_binding_2"/>
    <property type="match status" value="1"/>
</dbReference>
<dbReference type="RefSeq" id="WP_258211934.1">
    <property type="nucleotide sequence ID" value="NZ_JANQBD010000002.1"/>
</dbReference>
<protein>
    <recommendedName>
        <fullName evidence="5 6">6-phosphogluconate dehydrogenase, decarboxylating</fullName>
        <ecNumber evidence="5 6">1.1.1.44</ecNumber>
    </recommendedName>
</protein>
<dbReference type="InterPro" id="IPR008927">
    <property type="entry name" value="6-PGluconate_DH-like_C_sf"/>
</dbReference>
<dbReference type="InterPro" id="IPR006184">
    <property type="entry name" value="6PGdom_BS"/>
</dbReference>
<comment type="similarity">
    <text evidence="1 5 6">Belongs to the 6-phosphogluconate dehydrogenase family.</text>
</comment>
<evidence type="ECO:0000313" key="8">
    <source>
        <dbReference type="EMBL" id="MCR8630316.1"/>
    </source>
</evidence>
<dbReference type="Gene3D" id="3.40.50.720">
    <property type="entry name" value="NAD(P)-binding Rossmann-like Domain"/>
    <property type="match status" value="1"/>
</dbReference>
<dbReference type="Gene3D" id="1.20.5.320">
    <property type="entry name" value="6-Phosphogluconate Dehydrogenase, domain 3"/>
    <property type="match status" value="1"/>
</dbReference>
<dbReference type="NCBIfam" id="TIGR00873">
    <property type="entry name" value="gnd"/>
    <property type="match status" value="1"/>
</dbReference>
<dbReference type="InterPro" id="IPR036291">
    <property type="entry name" value="NAD(P)-bd_dom_sf"/>
</dbReference>
<dbReference type="GO" id="GO:0004616">
    <property type="term" value="F:phosphogluconate dehydrogenase (decarboxylating) activity"/>
    <property type="evidence" value="ECO:0007669"/>
    <property type="project" value="UniProtKB-EC"/>
</dbReference>
<reference evidence="8 9" key="1">
    <citation type="submission" date="2022-08" db="EMBL/GenBank/DDBJ databases">
        <title>Paenibacillus endoradicis sp. nov., Paenibacillus radicibacter sp. nov and Paenibacillus pararadicis sp. nov., three cold-adapted plant growth-promoting bacteria isolated from root of Larix gmelinii in Great Khingan.</title>
        <authorList>
            <person name="Xue H."/>
        </authorList>
    </citation>
    <scope>NUCLEOTIDE SEQUENCE [LARGE SCALE GENOMIC DNA]</scope>
    <source>
        <strain evidence="8 9">N5-1-1-5</strain>
    </source>
</reference>
<comment type="caution">
    <text evidence="8">The sequence shown here is derived from an EMBL/GenBank/DDBJ whole genome shotgun (WGS) entry which is preliminary data.</text>
</comment>